<organism evidence="3 4">
    <name type="scientific">Podospora appendiculata</name>
    <dbReference type="NCBI Taxonomy" id="314037"/>
    <lineage>
        <taxon>Eukaryota</taxon>
        <taxon>Fungi</taxon>
        <taxon>Dikarya</taxon>
        <taxon>Ascomycota</taxon>
        <taxon>Pezizomycotina</taxon>
        <taxon>Sordariomycetes</taxon>
        <taxon>Sordariomycetidae</taxon>
        <taxon>Sordariales</taxon>
        <taxon>Podosporaceae</taxon>
        <taxon>Podospora</taxon>
    </lineage>
</organism>
<feature type="compositionally biased region" description="Low complexity" evidence="1">
    <location>
        <begin position="197"/>
        <end position="214"/>
    </location>
</feature>
<keyword evidence="2" id="KW-0472">Membrane</keyword>
<reference evidence="3" key="1">
    <citation type="journal article" date="2023" name="Mol. Phylogenet. Evol.">
        <title>Genome-scale phylogeny and comparative genomics of the fungal order Sordariales.</title>
        <authorList>
            <person name="Hensen N."/>
            <person name="Bonometti L."/>
            <person name="Westerberg I."/>
            <person name="Brannstrom I.O."/>
            <person name="Guillou S."/>
            <person name="Cros-Aarteil S."/>
            <person name="Calhoun S."/>
            <person name="Haridas S."/>
            <person name="Kuo A."/>
            <person name="Mondo S."/>
            <person name="Pangilinan J."/>
            <person name="Riley R."/>
            <person name="LaButti K."/>
            <person name="Andreopoulos B."/>
            <person name="Lipzen A."/>
            <person name="Chen C."/>
            <person name="Yan M."/>
            <person name="Daum C."/>
            <person name="Ng V."/>
            <person name="Clum A."/>
            <person name="Steindorff A."/>
            <person name="Ohm R.A."/>
            <person name="Martin F."/>
            <person name="Silar P."/>
            <person name="Natvig D.O."/>
            <person name="Lalanne C."/>
            <person name="Gautier V."/>
            <person name="Ament-Velasquez S.L."/>
            <person name="Kruys A."/>
            <person name="Hutchinson M.I."/>
            <person name="Powell A.J."/>
            <person name="Barry K."/>
            <person name="Miller A.N."/>
            <person name="Grigoriev I.V."/>
            <person name="Debuchy R."/>
            <person name="Gladieux P."/>
            <person name="Hiltunen Thoren M."/>
            <person name="Johannesson H."/>
        </authorList>
    </citation>
    <scope>NUCLEOTIDE SEQUENCE</scope>
    <source>
        <strain evidence="3">CBS 314.62</strain>
    </source>
</reference>
<feature type="region of interest" description="Disordered" evidence="1">
    <location>
        <begin position="159"/>
        <end position="252"/>
    </location>
</feature>
<sequence>MSSNSTGCYWPDGSEATNYWPCPHTPSMCCDEGDFCLTAKICQKQGNTSFYRGACSSQNWNATGAGCPQFFDFYSAPCLDSMSGPVTIAECVGESSSEEDWYICSNGCFNSSVCAVGLGAENDMFPMEAVSLSVGLFVLIISLVGLFFALRARRRQKEQSGNPIPEITVSQELDGTEKRIPPANSPQTDVPESPFGTTAIQKSASTSISSAQQQPVSPLSNSDRLSEMQGGDETRRVSEMPDWGWLESRRGN</sequence>
<proteinExistence type="predicted"/>
<accession>A0AAE1C8M3</accession>
<keyword evidence="4" id="KW-1185">Reference proteome</keyword>
<protein>
    <submittedName>
        <fullName evidence="3">Uncharacterized protein</fullName>
    </submittedName>
</protein>
<dbReference type="Proteomes" id="UP001270362">
    <property type="component" value="Unassembled WGS sequence"/>
</dbReference>
<evidence type="ECO:0000256" key="2">
    <source>
        <dbReference type="SAM" id="Phobius"/>
    </source>
</evidence>
<dbReference type="AlphaFoldDB" id="A0AAE1C8M3"/>
<reference evidence="3" key="2">
    <citation type="submission" date="2023-06" db="EMBL/GenBank/DDBJ databases">
        <authorList>
            <consortium name="Lawrence Berkeley National Laboratory"/>
            <person name="Haridas S."/>
            <person name="Hensen N."/>
            <person name="Bonometti L."/>
            <person name="Westerberg I."/>
            <person name="Brannstrom I.O."/>
            <person name="Guillou S."/>
            <person name="Cros-Aarteil S."/>
            <person name="Calhoun S."/>
            <person name="Kuo A."/>
            <person name="Mondo S."/>
            <person name="Pangilinan J."/>
            <person name="Riley R."/>
            <person name="Labutti K."/>
            <person name="Andreopoulos B."/>
            <person name="Lipzen A."/>
            <person name="Chen C."/>
            <person name="Yanf M."/>
            <person name="Daum C."/>
            <person name="Ng V."/>
            <person name="Clum A."/>
            <person name="Steindorff A."/>
            <person name="Ohm R."/>
            <person name="Martin F."/>
            <person name="Silar P."/>
            <person name="Natvig D."/>
            <person name="Lalanne C."/>
            <person name="Gautier V."/>
            <person name="Ament-Velasquez S.L."/>
            <person name="Kruys A."/>
            <person name="Hutchinson M.I."/>
            <person name="Powell A.J."/>
            <person name="Barry K."/>
            <person name="Miller A.N."/>
            <person name="Grigoriev I.V."/>
            <person name="Debuchy R."/>
            <person name="Gladieux P."/>
            <person name="Thoren M.H."/>
            <person name="Johannesson H."/>
        </authorList>
    </citation>
    <scope>NUCLEOTIDE SEQUENCE</scope>
    <source>
        <strain evidence="3">CBS 314.62</strain>
    </source>
</reference>
<gene>
    <name evidence="3" type="ORF">B0T22DRAFT_445069</name>
</gene>
<keyword evidence="2" id="KW-0812">Transmembrane</keyword>
<feature type="transmembrane region" description="Helical" evidence="2">
    <location>
        <begin position="129"/>
        <end position="150"/>
    </location>
</feature>
<evidence type="ECO:0000256" key="1">
    <source>
        <dbReference type="SAM" id="MobiDB-lite"/>
    </source>
</evidence>
<name>A0AAE1C8M3_9PEZI</name>
<comment type="caution">
    <text evidence="3">The sequence shown here is derived from an EMBL/GenBank/DDBJ whole genome shotgun (WGS) entry which is preliminary data.</text>
</comment>
<evidence type="ECO:0000313" key="4">
    <source>
        <dbReference type="Proteomes" id="UP001270362"/>
    </source>
</evidence>
<evidence type="ECO:0000313" key="3">
    <source>
        <dbReference type="EMBL" id="KAK3682905.1"/>
    </source>
</evidence>
<keyword evidence="2" id="KW-1133">Transmembrane helix</keyword>
<dbReference type="EMBL" id="JAULSO010000005">
    <property type="protein sequence ID" value="KAK3682905.1"/>
    <property type="molecule type" value="Genomic_DNA"/>
</dbReference>